<dbReference type="Proteomes" id="UP000783390">
    <property type="component" value="Unassembled WGS sequence"/>
</dbReference>
<reference evidence="2 3" key="1">
    <citation type="submission" date="2021-03" db="EMBL/GenBank/DDBJ databases">
        <title>Genomic Encyclopedia of Type Strains, Phase IV (KMG-IV): sequencing the most valuable type-strain genomes for metagenomic binning, comparative biology and taxonomic classification.</title>
        <authorList>
            <person name="Goeker M."/>
        </authorList>
    </citation>
    <scope>NUCLEOTIDE SEQUENCE [LARGE SCALE GENOMIC DNA]</scope>
    <source>
        <strain evidence="2 3">DSM 3984</strain>
    </source>
</reference>
<name>A0ABS4F3V0_9CLOT</name>
<dbReference type="PROSITE" id="PS51186">
    <property type="entry name" value="GNAT"/>
    <property type="match status" value="1"/>
</dbReference>
<dbReference type="Gene3D" id="3.40.630.30">
    <property type="match status" value="1"/>
</dbReference>
<sequence>MKGFGITMNKVIYRDLVKEDYGIIKELIGEAFGFNEFIKNKKFLDLVLDSYMKDCLLDSSFSKVAEKDNKLIGFILGKAENDENILEEPNKTSNDENENLDLIMDNEENQMIIQELLKIKDTYNEIIEGKEDNFQGAIQLFIVSKESRGLGVGKTLINHLFNYMKSRDVKSIYLYTDTRCNYGFYDSQNFKRINEKEITFTSLNSKLNVFLYSYDF</sequence>
<gene>
    <name evidence="2" type="ORF">J2Z53_002391</name>
</gene>
<proteinExistence type="predicted"/>
<dbReference type="InterPro" id="IPR000182">
    <property type="entry name" value="GNAT_dom"/>
</dbReference>
<accession>A0ABS4F3V0</accession>
<dbReference type="Pfam" id="PF00583">
    <property type="entry name" value="Acetyltransf_1"/>
    <property type="match status" value="1"/>
</dbReference>
<dbReference type="CDD" id="cd04301">
    <property type="entry name" value="NAT_SF"/>
    <property type="match status" value="1"/>
</dbReference>
<dbReference type="SUPFAM" id="SSF55729">
    <property type="entry name" value="Acyl-CoA N-acyltransferases (Nat)"/>
    <property type="match status" value="1"/>
</dbReference>
<evidence type="ECO:0000313" key="2">
    <source>
        <dbReference type="EMBL" id="MBP1890777.1"/>
    </source>
</evidence>
<dbReference type="InterPro" id="IPR016181">
    <property type="entry name" value="Acyl_CoA_acyltransferase"/>
</dbReference>
<comment type="caution">
    <text evidence="2">The sequence shown here is derived from an EMBL/GenBank/DDBJ whole genome shotgun (WGS) entry which is preliminary data.</text>
</comment>
<dbReference type="RefSeq" id="WP_234925859.1">
    <property type="nucleotide sequence ID" value="NZ_JAGGJZ010000011.1"/>
</dbReference>
<protein>
    <submittedName>
        <fullName evidence="2">Ribosomal protein S18 acetylase RimI-like enzyme</fullName>
    </submittedName>
</protein>
<evidence type="ECO:0000259" key="1">
    <source>
        <dbReference type="PROSITE" id="PS51186"/>
    </source>
</evidence>
<keyword evidence="3" id="KW-1185">Reference proteome</keyword>
<feature type="domain" description="N-acetyltransferase" evidence="1">
    <location>
        <begin position="11"/>
        <end position="216"/>
    </location>
</feature>
<evidence type="ECO:0000313" key="3">
    <source>
        <dbReference type="Proteomes" id="UP000783390"/>
    </source>
</evidence>
<organism evidence="2 3">
    <name type="scientific">Clostridium moniliforme</name>
    <dbReference type="NCBI Taxonomy" id="39489"/>
    <lineage>
        <taxon>Bacteria</taxon>
        <taxon>Bacillati</taxon>
        <taxon>Bacillota</taxon>
        <taxon>Clostridia</taxon>
        <taxon>Eubacteriales</taxon>
        <taxon>Clostridiaceae</taxon>
        <taxon>Clostridium</taxon>
    </lineage>
</organism>
<dbReference type="EMBL" id="JAGGJZ010000011">
    <property type="protein sequence ID" value="MBP1890777.1"/>
    <property type="molecule type" value="Genomic_DNA"/>
</dbReference>